<reference evidence="1 2" key="1">
    <citation type="journal article" date="2014" name="Proc. Natl. Acad. Sci. U.S.A.">
        <title>Functional characterization of flavobacteria rhodopsins reveals a unique class of light-driven chloride pump in bacteria.</title>
        <authorList>
            <person name="Yoshizawa S."/>
            <person name="Kumagai Y."/>
            <person name="Kim H."/>
            <person name="Ogura Y."/>
            <person name="Hayashi T."/>
            <person name="Iwasaki W."/>
            <person name="DeLong E.F."/>
            <person name="Kogure K."/>
        </authorList>
    </citation>
    <scope>NUCLEOTIDE SEQUENCE [LARGE SCALE GENOMIC DNA]</scope>
    <source>
        <strain evidence="1 2">S1-08</strain>
    </source>
</reference>
<dbReference type="STRING" id="1454201.NMS_0926"/>
<protein>
    <submittedName>
        <fullName evidence="1">Uncharacterized protein</fullName>
    </submittedName>
</protein>
<proteinExistence type="predicted"/>
<gene>
    <name evidence="1" type="ORF">NMS_0926</name>
</gene>
<dbReference type="RefSeq" id="WP_041495625.1">
    <property type="nucleotide sequence ID" value="NZ_AP014548.1"/>
</dbReference>
<dbReference type="HOGENOM" id="CLU_138484_2_0_10"/>
<dbReference type="Proteomes" id="UP000031760">
    <property type="component" value="Chromosome"/>
</dbReference>
<organism evidence="1 2">
    <name type="scientific">Nonlabens marinus S1-08</name>
    <dbReference type="NCBI Taxonomy" id="1454201"/>
    <lineage>
        <taxon>Bacteria</taxon>
        <taxon>Pseudomonadati</taxon>
        <taxon>Bacteroidota</taxon>
        <taxon>Flavobacteriia</taxon>
        <taxon>Flavobacteriales</taxon>
        <taxon>Flavobacteriaceae</taxon>
        <taxon>Nonlabens</taxon>
    </lineage>
</organism>
<dbReference type="KEGG" id="nmf:NMS_0926"/>
<sequence length="151" mass="17102">MEKYTIHLLLICVLLLSCKQEKADPTSARIEAFENLTEKTIETHDEVMADMGTLMDLSMAIDEHLRKENVPKSTAAQLTEAKTQLDEAHAAMMDWMKDYSTKFPYEAKAPTTEEDLDEKMPILQESYEGIQAVKEQTYEAIAIAEQLLSDA</sequence>
<dbReference type="PROSITE" id="PS51257">
    <property type="entry name" value="PROKAR_LIPOPROTEIN"/>
    <property type="match status" value="1"/>
</dbReference>
<evidence type="ECO:0000313" key="1">
    <source>
        <dbReference type="EMBL" id="BAO54935.1"/>
    </source>
</evidence>
<dbReference type="AlphaFoldDB" id="W8VQ89"/>
<keyword evidence="2" id="KW-1185">Reference proteome</keyword>
<dbReference type="OrthoDB" id="1436925at2"/>
<name>W8VQ89_9FLAO</name>
<accession>W8VQ89</accession>
<dbReference type="EMBL" id="AP014548">
    <property type="protein sequence ID" value="BAO54935.1"/>
    <property type="molecule type" value="Genomic_DNA"/>
</dbReference>
<evidence type="ECO:0000313" key="2">
    <source>
        <dbReference type="Proteomes" id="UP000031760"/>
    </source>
</evidence>